<dbReference type="EMBL" id="BPVZ01000003">
    <property type="protein sequence ID" value="GKU88723.1"/>
    <property type="molecule type" value="Genomic_DNA"/>
</dbReference>
<keyword evidence="2" id="KW-1185">Reference proteome</keyword>
<dbReference type="AlphaFoldDB" id="A0AAV5HSI3"/>
<protein>
    <submittedName>
        <fullName evidence="1">Uncharacterized protein</fullName>
    </submittedName>
</protein>
<reference evidence="1 2" key="1">
    <citation type="journal article" date="2021" name="Commun. Biol.">
        <title>The genome of Shorea leprosula (Dipterocarpaceae) highlights the ecological relevance of drought in aseasonal tropical rainforests.</title>
        <authorList>
            <person name="Ng K.K.S."/>
            <person name="Kobayashi M.J."/>
            <person name="Fawcett J.A."/>
            <person name="Hatakeyama M."/>
            <person name="Paape T."/>
            <person name="Ng C.H."/>
            <person name="Ang C.C."/>
            <person name="Tnah L.H."/>
            <person name="Lee C.T."/>
            <person name="Nishiyama T."/>
            <person name="Sese J."/>
            <person name="O'Brien M.J."/>
            <person name="Copetti D."/>
            <person name="Mohd Noor M.I."/>
            <person name="Ong R.C."/>
            <person name="Putra M."/>
            <person name="Sireger I.Z."/>
            <person name="Indrioko S."/>
            <person name="Kosugi Y."/>
            <person name="Izuno A."/>
            <person name="Isagi Y."/>
            <person name="Lee S.L."/>
            <person name="Shimizu K.K."/>
        </authorList>
    </citation>
    <scope>NUCLEOTIDE SEQUENCE [LARGE SCALE GENOMIC DNA]</scope>
    <source>
        <strain evidence="1">214</strain>
    </source>
</reference>
<comment type="caution">
    <text evidence="1">The sequence shown here is derived from an EMBL/GenBank/DDBJ whole genome shotgun (WGS) entry which is preliminary data.</text>
</comment>
<evidence type="ECO:0000313" key="2">
    <source>
        <dbReference type="Proteomes" id="UP001054252"/>
    </source>
</evidence>
<name>A0AAV5HSI3_9ROSI</name>
<organism evidence="1 2">
    <name type="scientific">Rubroshorea leprosula</name>
    <dbReference type="NCBI Taxonomy" id="152421"/>
    <lineage>
        <taxon>Eukaryota</taxon>
        <taxon>Viridiplantae</taxon>
        <taxon>Streptophyta</taxon>
        <taxon>Embryophyta</taxon>
        <taxon>Tracheophyta</taxon>
        <taxon>Spermatophyta</taxon>
        <taxon>Magnoliopsida</taxon>
        <taxon>eudicotyledons</taxon>
        <taxon>Gunneridae</taxon>
        <taxon>Pentapetalae</taxon>
        <taxon>rosids</taxon>
        <taxon>malvids</taxon>
        <taxon>Malvales</taxon>
        <taxon>Dipterocarpaceae</taxon>
        <taxon>Rubroshorea</taxon>
    </lineage>
</organism>
<gene>
    <name evidence="1" type="ORF">SLEP1_g2952</name>
</gene>
<sequence>MKLSDLPCSAPHHPAAPAFFSKCKFSHLIAALCV</sequence>
<dbReference type="Proteomes" id="UP001054252">
    <property type="component" value="Unassembled WGS sequence"/>
</dbReference>
<proteinExistence type="predicted"/>
<evidence type="ECO:0000313" key="1">
    <source>
        <dbReference type="EMBL" id="GKU88723.1"/>
    </source>
</evidence>
<accession>A0AAV5HSI3</accession>